<evidence type="ECO:0000313" key="4">
    <source>
        <dbReference type="Proteomes" id="UP000036681"/>
    </source>
</evidence>
<evidence type="ECO:0000256" key="1">
    <source>
        <dbReference type="ARBA" id="ARBA00022734"/>
    </source>
</evidence>
<keyword evidence="1 2" id="KW-0430">Lectin</keyword>
<dbReference type="Gene3D" id="2.60.120.200">
    <property type="match status" value="1"/>
</dbReference>
<evidence type="ECO:0000259" key="3">
    <source>
        <dbReference type="PROSITE" id="PS51304"/>
    </source>
</evidence>
<accession>A0A0M3IE79</accession>
<dbReference type="AlphaFoldDB" id="A0A0M3IE79"/>
<dbReference type="Pfam" id="PF00337">
    <property type="entry name" value="Gal-bind_lectin"/>
    <property type="match status" value="1"/>
</dbReference>
<protein>
    <recommendedName>
        <fullName evidence="2">Galectin</fullName>
    </recommendedName>
</protein>
<keyword evidence="4" id="KW-1185">Reference proteome</keyword>
<dbReference type="WBParaSite" id="ALUE_0001638601-mRNA-1">
    <property type="protein sequence ID" value="ALUE_0001638601-mRNA-1"/>
    <property type="gene ID" value="ALUE_0001638601"/>
</dbReference>
<sequence>MPFERSQIFSMHLILTVNAAVIFVNKKFICSFKWRDSAGLIDRLNIVGDVELNLVVPFTRFP</sequence>
<name>A0A0M3IE79_ASCLU</name>
<dbReference type="SUPFAM" id="SSF49899">
    <property type="entry name" value="Concanavalin A-like lectins/glucanases"/>
    <property type="match status" value="1"/>
</dbReference>
<reference evidence="5" key="1">
    <citation type="submission" date="2017-02" db="UniProtKB">
        <authorList>
            <consortium name="WormBaseParasite"/>
        </authorList>
    </citation>
    <scope>IDENTIFICATION</scope>
</reference>
<dbReference type="InterPro" id="IPR001079">
    <property type="entry name" value="Galectin_CRD"/>
</dbReference>
<evidence type="ECO:0000256" key="2">
    <source>
        <dbReference type="RuleBase" id="RU102079"/>
    </source>
</evidence>
<dbReference type="InterPro" id="IPR013320">
    <property type="entry name" value="ConA-like_dom_sf"/>
</dbReference>
<dbReference type="GO" id="GO:0030246">
    <property type="term" value="F:carbohydrate binding"/>
    <property type="evidence" value="ECO:0007669"/>
    <property type="project" value="UniProtKB-UniRule"/>
</dbReference>
<evidence type="ECO:0000313" key="5">
    <source>
        <dbReference type="WBParaSite" id="ALUE_0001638601-mRNA-1"/>
    </source>
</evidence>
<feature type="domain" description="Galectin" evidence="3">
    <location>
        <begin position="1"/>
        <end position="58"/>
    </location>
</feature>
<organism evidence="4 5">
    <name type="scientific">Ascaris lumbricoides</name>
    <name type="common">Giant roundworm</name>
    <dbReference type="NCBI Taxonomy" id="6252"/>
    <lineage>
        <taxon>Eukaryota</taxon>
        <taxon>Metazoa</taxon>
        <taxon>Ecdysozoa</taxon>
        <taxon>Nematoda</taxon>
        <taxon>Chromadorea</taxon>
        <taxon>Rhabditida</taxon>
        <taxon>Spirurina</taxon>
        <taxon>Ascaridomorpha</taxon>
        <taxon>Ascaridoidea</taxon>
        <taxon>Ascarididae</taxon>
        <taxon>Ascaris</taxon>
    </lineage>
</organism>
<dbReference type="PROSITE" id="PS51304">
    <property type="entry name" value="GALECTIN"/>
    <property type="match status" value="1"/>
</dbReference>
<proteinExistence type="predicted"/>
<dbReference type="Proteomes" id="UP000036681">
    <property type="component" value="Unplaced"/>
</dbReference>